<dbReference type="Proteomes" id="UP000750711">
    <property type="component" value="Unassembled WGS sequence"/>
</dbReference>
<protein>
    <submittedName>
        <fullName evidence="3">Uncharacterized protein</fullName>
    </submittedName>
</protein>
<gene>
    <name evidence="3" type="ORF">GP486_004459</name>
</gene>
<accession>A0A9P8LB46</accession>
<name>A0A9P8LB46_9PEZI</name>
<evidence type="ECO:0000256" key="2">
    <source>
        <dbReference type="SAM" id="Phobius"/>
    </source>
</evidence>
<sequence length="169" mass="18209">MACSIVTQTVGKADVALTGDAARRIGGALAGSVGVVNGDEAVGVVAWLGGGDEAEERREEKEEACHGAGASKDADVTLMMIMAMLTMLTVMLIISIYDRRESTHVVKMLQPRRIYLPGKLRLGTEPLSHWSTARDILINMSPIWEQERRRERVKEGAVSAESKGDSGSV</sequence>
<keyword evidence="2" id="KW-0812">Transmembrane</keyword>
<reference evidence="3" key="1">
    <citation type="submission" date="2021-03" db="EMBL/GenBank/DDBJ databases">
        <title>Comparative genomics and phylogenomic investigation of the class Geoglossomycetes provide insights into ecological specialization and systematics.</title>
        <authorList>
            <person name="Melie T."/>
            <person name="Pirro S."/>
            <person name="Miller A.N."/>
            <person name="Quandt A."/>
        </authorList>
    </citation>
    <scope>NUCLEOTIDE SEQUENCE</scope>
    <source>
        <strain evidence="3">CAQ_001_2017</strain>
    </source>
</reference>
<evidence type="ECO:0000313" key="4">
    <source>
        <dbReference type="Proteomes" id="UP000750711"/>
    </source>
</evidence>
<keyword evidence="2" id="KW-1133">Transmembrane helix</keyword>
<organism evidence="3 4">
    <name type="scientific">Trichoglossum hirsutum</name>
    <dbReference type="NCBI Taxonomy" id="265104"/>
    <lineage>
        <taxon>Eukaryota</taxon>
        <taxon>Fungi</taxon>
        <taxon>Dikarya</taxon>
        <taxon>Ascomycota</taxon>
        <taxon>Pezizomycotina</taxon>
        <taxon>Geoglossomycetes</taxon>
        <taxon>Geoglossales</taxon>
        <taxon>Geoglossaceae</taxon>
        <taxon>Trichoglossum</taxon>
    </lineage>
</organism>
<proteinExistence type="predicted"/>
<keyword evidence="4" id="KW-1185">Reference proteome</keyword>
<keyword evidence="2" id="KW-0472">Membrane</keyword>
<comment type="caution">
    <text evidence="3">The sequence shown here is derived from an EMBL/GenBank/DDBJ whole genome shotgun (WGS) entry which is preliminary data.</text>
</comment>
<feature type="transmembrane region" description="Helical" evidence="2">
    <location>
        <begin position="76"/>
        <end position="97"/>
    </location>
</feature>
<evidence type="ECO:0000256" key="1">
    <source>
        <dbReference type="SAM" id="MobiDB-lite"/>
    </source>
</evidence>
<evidence type="ECO:0000313" key="3">
    <source>
        <dbReference type="EMBL" id="KAH0558910.1"/>
    </source>
</evidence>
<dbReference type="EMBL" id="JAGHQM010000704">
    <property type="protein sequence ID" value="KAH0558910.1"/>
    <property type="molecule type" value="Genomic_DNA"/>
</dbReference>
<feature type="region of interest" description="Disordered" evidence="1">
    <location>
        <begin position="150"/>
        <end position="169"/>
    </location>
</feature>
<dbReference type="AlphaFoldDB" id="A0A9P8LB46"/>